<dbReference type="PANTHER" id="PTHR31126:SF48">
    <property type="entry name" value="INOSITOL PHOSPHATASE SIW14"/>
    <property type="match status" value="1"/>
</dbReference>
<dbReference type="Gene3D" id="3.90.190.10">
    <property type="entry name" value="Protein tyrosine phosphatase superfamily"/>
    <property type="match status" value="1"/>
</dbReference>
<dbReference type="Proteomes" id="UP000006727">
    <property type="component" value="Chromosome 2"/>
</dbReference>
<name>A0A7I4D4W7_PHYPA</name>
<evidence type="ECO:0000313" key="1">
    <source>
        <dbReference type="EnsemblPlants" id="Pp3c2_3020V3.1"/>
    </source>
</evidence>
<dbReference type="InterPro" id="IPR029021">
    <property type="entry name" value="Prot-tyrosine_phosphatase-like"/>
</dbReference>
<dbReference type="PANTHER" id="PTHR31126">
    <property type="entry name" value="TYROSINE-PROTEIN PHOSPHATASE"/>
    <property type="match status" value="1"/>
</dbReference>
<dbReference type="Pfam" id="PF03162">
    <property type="entry name" value="Y_phosphatase2"/>
    <property type="match status" value="1"/>
</dbReference>
<reference evidence="1" key="3">
    <citation type="submission" date="2020-12" db="UniProtKB">
        <authorList>
            <consortium name="EnsemblPlants"/>
        </authorList>
    </citation>
    <scope>IDENTIFICATION</scope>
</reference>
<accession>A0A7I4D4W7</accession>
<protein>
    <submittedName>
        <fullName evidence="1">Uncharacterized protein</fullName>
    </submittedName>
</protein>
<proteinExistence type="predicted"/>
<reference evidence="1 2" key="1">
    <citation type="journal article" date="2008" name="Science">
        <title>The Physcomitrella genome reveals evolutionary insights into the conquest of land by plants.</title>
        <authorList>
            <person name="Rensing S."/>
            <person name="Lang D."/>
            <person name="Zimmer A."/>
            <person name="Terry A."/>
            <person name="Salamov A."/>
            <person name="Shapiro H."/>
            <person name="Nishiyama T."/>
            <person name="Perroud P.-F."/>
            <person name="Lindquist E."/>
            <person name="Kamisugi Y."/>
            <person name="Tanahashi T."/>
            <person name="Sakakibara K."/>
            <person name="Fujita T."/>
            <person name="Oishi K."/>
            <person name="Shin-I T."/>
            <person name="Kuroki Y."/>
            <person name="Toyoda A."/>
            <person name="Suzuki Y."/>
            <person name="Hashimoto A."/>
            <person name="Yamaguchi K."/>
            <person name="Sugano A."/>
            <person name="Kohara Y."/>
            <person name="Fujiyama A."/>
            <person name="Anterola A."/>
            <person name="Aoki S."/>
            <person name="Ashton N."/>
            <person name="Barbazuk W.B."/>
            <person name="Barker E."/>
            <person name="Bennetzen J."/>
            <person name="Bezanilla M."/>
            <person name="Blankenship R."/>
            <person name="Cho S.H."/>
            <person name="Dutcher S."/>
            <person name="Estelle M."/>
            <person name="Fawcett J.A."/>
            <person name="Gundlach H."/>
            <person name="Hanada K."/>
            <person name="Heyl A."/>
            <person name="Hicks K.A."/>
            <person name="Hugh J."/>
            <person name="Lohr M."/>
            <person name="Mayer K."/>
            <person name="Melkozernov A."/>
            <person name="Murata T."/>
            <person name="Nelson D."/>
            <person name="Pils B."/>
            <person name="Prigge M."/>
            <person name="Reiss B."/>
            <person name="Renner T."/>
            <person name="Rombauts S."/>
            <person name="Rushton P."/>
            <person name="Sanderfoot A."/>
            <person name="Schween G."/>
            <person name="Shiu S.-H."/>
            <person name="Stueber K."/>
            <person name="Theodoulou F.L."/>
            <person name="Tu H."/>
            <person name="Van de Peer Y."/>
            <person name="Verrier P.J."/>
            <person name="Waters E."/>
            <person name="Wood A."/>
            <person name="Yang L."/>
            <person name="Cove D."/>
            <person name="Cuming A."/>
            <person name="Hasebe M."/>
            <person name="Lucas S."/>
            <person name="Mishler D.B."/>
            <person name="Reski R."/>
            <person name="Grigoriev I."/>
            <person name="Quatrano R.S."/>
            <person name="Boore J.L."/>
        </authorList>
    </citation>
    <scope>NUCLEOTIDE SEQUENCE [LARGE SCALE GENOMIC DNA]</scope>
    <source>
        <strain evidence="1 2">cv. Gransden 2004</strain>
    </source>
</reference>
<sequence>MENHSIILHCNNRKHPTGCLVGCLLKVQYWLLTSIFDKYRRFARAKVRMPDQQFIEQFGVPPLRQARMT</sequence>
<dbReference type="InParanoid" id="A0A7I4D4W7"/>
<organism evidence="1 2">
    <name type="scientific">Physcomitrium patens</name>
    <name type="common">Spreading-leaved earth moss</name>
    <name type="synonym">Physcomitrella patens</name>
    <dbReference type="NCBI Taxonomy" id="3218"/>
    <lineage>
        <taxon>Eukaryota</taxon>
        <taxon>Viridiplantae</taxon>
        <taxon>Streptophyta</taxon>
        <taxon>Embryophyta</taxon>
        <taxon>Bryophyta</taxon>
        <taxon>Bryophytina</taxon>
        <taxon>Bryopsida</taxon>
        <taxon>Funariidae</taxon>
        <taxon>Funariales</taxon>
        <taxon>Funariaceae</taxon>
        <taxon>Physcomitrium</taxon>
    </lineage>
</organism>
<evidence type="ECO:0000313" key="2">
    <source>
        <dbReference type="Proteomes" id="UP000006727"/>
    </source>
</evidence>
<dbReference type="EnsemblPlants" id="Pp3c2_3020V3.1">
    <property type="protein sequence ID" value="Pp3c2_3020V3.1"/>
    <property type="gene ID" value="Pp3c2_3020"/>
</dbReference>
<dbReference type="Gramene" id="Pp3c2_3020V3.1">
    <property type="protein sequence ID" value="Pp3c2_3020V3.1"/>
    <property type="gene ID" value="Pp3c2_3020"/>
</dbReference>
<keyword evidence="2" id="KW-1185">Reference proteome</keyword>
<reference evidence="1 2" key="2">
    <citation type="journal article" date="2018" name="Plant J.">
        <title>The Physcomitrella patens chromosome-scale assembly reveals moss genome structure and evolution.</title>
        <authorList>
            <person name="Lang D."/>
            <person name="Ullrich K.K."/>
            <person name="Murat F."/>
            <person name="Fuchs J."/>
            <person name="Jenkins J."/>
            <person name="Haas F.B."/>
            <person name="Piednoel M."/>
            <person name="Gundlach H."/>
            <person name="Van Bel M."/>
            <person name="Meyberg R."/>
            <person name="Vives C."/>
            <person name="Morata J."/>
            <person name="Symeonidi A."/>
            <person name="Hiss M."/>
            <person name="Muchero W."/>
            <person name="Kamisugi Y."/>
            <person name="Saleh O."/>
            <person name="Blanc G."/>
            <person name="Decker E.L."/>
            <person name="van Gessel N."/>
            <person name="Grimwood J."/>
            <person name="Hayes R.D."/>
            <person name="Graham S.W."/>
            <person name="Gunter L.E."/>
            <person name="McDaniel S.F."/>
            <person name="Hoernstein S.N.W."/>
            <person name="Larsson A."/>
            <person name="Li F.W."/>
            <person name="Perroud P.F."/>
            <person name="Phillips J."/>
            <person name="Ranjan P."/>
            <person name="Rokshar D.S."/>
            <person name="Rothfels C.J."/>
            <person name="Schneider L."/>
            <person name="Shu S."/>
            <person name="Stevenson D.W."/>
            <person name="Thummler F."/>
            <person name="Tillich M."/>
            <person name="Villarreal Aguilar J.C."/>
            <person name="Widiez T."/>
            <person name="Wong G.K."/>
            <person name="Wymore A."/>
            <person name="Zhang Y."/>
            <person name="Zimmer A.D."/>
            <person name="Quatrano R.S."/>
            <person name="Mayer K.F.X."/>
            <person name="Goodstein D."/>
            <person name="Casacuberta J.M."/>
            <person name="Vandepoele K."/>
            <person name="Reski R."/>
            <person name="Cuming A.C."/>
            <person name="Tuskan G.A."/>
            <person name="Maumus F."/>
            <person name="Salse J."/>
            <person name="Schmutz J."/>
            <person name="Rensing S.A."/>
        </authorList>
    </citation>
    <scope>NUCLEOTIDE SEQUENCE [LARGE SCALE GENOMIC DNA]</scope>
    <source>
        <strain evidence="1 2">cv. Gransden 2004</strain>
    </source>
</reference>
<dbReference type="EMBL" id="ABEU02000002">
    <property type="status" value="NOT_ANNOTATED_CDS"/>
    <property type="molecule type" value="Genomic_DNA"/>
</dbReference>
<dbReference type="OMA" id="NWCLASI"/>
<dbReference type="AlphaFoldDB" id="A0A7I4D4W7"/>
<dbReference type="SUPFAM" id="SSF52799">
    <property type="entry name" value="(Phosphotyrosine protein) phosphatases II"/>
    <property type="match status" value="1"/>
</dbReference>
<dbReference type="InterPro" id="IPR004861">
    <property type="entry name" value="Siw14-like"/>
</dbReference>